<dbReference type="CDD" id="cd06222">
    <property type="entry name" value="RNase_H_like"/>
    <property type="match status" value="1"/>
</dbReference>
<sequence>MICRDVSGSVLNCMAAYFGIKDALYAEVKAAILAVDLACKKCLNSVWLELDSAITVDLFNGNGLVPWKLINDWRRCSRLLNTINCKITHIFREGNQCADRLANYAIKSKLLSTWDYAPSFILKPLNRNRLGILSYRFSNL</sequence>
<evidence type="ECO:0000313" key="2">
    <source>
        <dbReference type="EMBL" id="CAL0313414.1"/>
    </source>
</evidence>
<dbReference type="InterPro" id="IPR002156">
    <property type="entry name" value="RNaseH_domain"/>
</dbReference>
<dbReference type="SUPFAM" id="SSF53098">
    <property type="entry name" value="Ribonuclease H-like"/>
    <property type="match status" value="1"/>
</dbReference>
<protein>
    <recommendedName>
        <fullName evidence="1">RNase H type-1 domain-containing protein</fullName>
    </recommendedName>
</protein>
<dbReference type="InterPro" id="IPR053151">
    <property type="entry name" value="RNase_H-like"/>
</dbReference>
<dbReference type="InterPro" id="IPR044730">
    <property type="entry name" value="RNase_H-like_dom_plant"/>
</dbReference>
<keyword evidence="3" id="KW-1185">Reference proteome</keyword>
<dbReference type="Gene3D" id="3.30.420.10">
    <property type="entry name" value="Ribonuclease H-like superfamily/Ribonuclease H"/>
    <property type="match status" value="1"/>
</dbReference>
<dbReference type="InterPro" id="IPR036397">
    <property type="entry name" value="RNaseH_sf"/>
</dbReference>
<feature type="domain" description="RNase H type-1" evidence="1">
    <location>
        <begin position="1"/>
        <end position="105"/>
    </location>
</feature>
<dbReference type="InterPro" id="IPR012337">
    <property type="entry name" value="RNaseH-like_sf"/>
</dbReference>
<evidence type="ECO:0000259" key="1">
    <source>
        <dbReference type="Pfam" id="PF13456"/>
    </source>
</evidence>
<dbReference type="Pfam" id="PF13456">
    <property type="entry name" value="RVT_3"/>
    <property type="match status" value="1"/>
</dbReference>
<accession>A0AAV1WVY5</accession>
<dbReference type="GO" id="GO:0004523">
    <property type="term" value="F:RNA-DNA hybrid ribonuclease activity"/>
    <property type="evidence" value="ECO:0007669"/>
    <property type="project" value="InterPro"/>
</dbReference>
<proteinExistence type="predicted"/>
<reference evidence="2 3" key="1">
    <citation type="submission" date="2024-03" db="EMBL/GenBank/DDBJ databases">
        <authorList>
            <person name="Martinez-Hernandez J."/>
        </authorList>
    </citation>
    <scope>NUCLEOTIDE SEQUENCE [LARGE SCALE GENOMIC DNA]</scope>
</reference>
<evidence type="ECO:0000313" key="3">
    <source>
        <dbReference type="Proteomes" id="UP001497480"/>
    </source>
</evidence>
<name>A0AAV1WVY5_LUPLU</name>
<dbReference type="PANTHER" id="PTHR47723">
    <property type="entry name" value="OS05G0353850 PROTEIN"/>
    <property type="match status" value="1"/>
</dbReference>
<organism evidence="2 3">
    <name type="scientific">Lupinus luteus</name>
    <name type="common">European yellow lupine</name>
    <dbReference type="NCBI Taxonomy" id="3873"/>
    <lineage>
        <taxon>Eukaryota</taxon>
        <taxon>Viridiplantae</taxon>
        <taxon>Streptophyta</taxon>
        <taxon>Embryophyta</taxon>
        <taxon>Tracheophyta</taxon>
        <taxon>Spermatophyta</taxon>
        <taxon>Magnoliopsida</taxon>
        <taxon>eudicotyledons</taxon>
        <taxon>Gunneridae</taxon>
        <taxon>Pentapetalae</taxon>
        <taxon>rosids</taxon>
        <taxon>fabids</taxon>
        <taxon>Fabales</taxon>
        <taxon>Fabaceae</taxon>
        <taxon>Papilionoideae</taxon>
        <taxon>50 kb inversion clade</taxon>
        <taxon>genistoids sensu lato</taxon>
        <taxon>core genistoids</taxon>
        <taxon>Genisteae</taxon>
        <taxon>Lupinus</taxon>
    </lineage>
</organism>
<gene>
    <name evidence="2" type="ORF">LLUT_LOCUS14474</name>
</gene>
<comment type="caution">
    <text evidence="2">The sequence shown here is derived from an EMBL/GenBank/DDBJ whole genome shotgun (WGS) entry which is preliminary data.</text>
</comment>
<dbReference type="GO" id="GO:0003676">
    <property type="term" value="F:nucleic acid binding"/>
    <property type="evidence" value="ECO:0007669"/>
    <property type="project" value="InterPro"/>
</dbReference>
<dbReference type="AlphaFoldDB" id="A0AAV1WVY5"/>
<dbReference type="PANTHER" id="PTHR47723:SF23">
    <property type="entry name" value="REVERSE TRANSCRIPTASE-LIKE PROTEIN"/>
    <property type="match status" value="1"/>
</dbReference>
<dbReference type="EMBL" id="CAXHTB010000010">
    <property type="protein sequence ID" value="CAL0313414.1"/>
    <property type="molecule type" value="Genomic_DNA"/>
</dbReference>
<dbReference type="Proteomes" id="UP001497480">
    <property type="component" value="Unassembled WGS sequence"/>
</dbReference>